<sequence>MRTLSLSTIFLAAVAVFHHSASAQSPPGFTPSTNASLPAKYNALPISPAGIHVPLNDTTSPPILTPPTMSSLIIMIDLDTPFGALNRSFAPFLHWIATPSNSSIVPYLPPAPPPGSPEHRFVLLCYKLPINESFSMPTGWEDYGVTMGGMNRSRFDVERFVEAAELGRLSAANWFTVVREAENGTVPAEFTSGESSGAAGLFDVWLVAIVVGSIVMLLAE</sequence>
<dbReference type="EMBL" id="MU003538">
    <property type="protein sequence ID" value="KAF2464299.1"/>
    <property type="molecule type" value="Genomic_DNA"/>
</dbReference>
<keyword evidence="2" id="KW-1185">Reference proteome</keyword>
<accession>A0ACB6QBE6</accession>
<name>A0ACB6QBE6_9PLEO</name>
<organism evidence="1 2">
    <name type="scientific">Lindgomyces ingoldianus</name>
    <dbReference type="NCBI Taxonomy" id="673940"/>
    <lineage>
        <taxon>Eukaryota</taxon>
        <taxon>Fungi</taxon>
        <taxon>Dikarya</taxon>
        <taxon>Ascomycota</taxon>
        <taxon>Pezizomycotina</taxon>
        <taxon>Dothideomycetes</taxon>
        <taxon>Pleosporomycetidae</taxon>
        <taxon>Pleosporales</taxon>
        <taxon>Lindgomycetaceae</taxon>
        <taxon>Lindgomyces</taxon>
    </lineage>
</organism>
<gene>
    <name evidence="1" type="ORF">BDR25DRAFT_346787</name>
</gene>
<reference evidence="1" key="1">
    <citation type="journal article" date="2020" name="Stud. Mycol.">
        <title>101 Dothideomycetes genomes: a test case for predicting lifestyles and emergence of pathogens.</title>
        <authorList>
            <person name="Haridas S."/>
            <person name="Albert R."/>
            <person name="Binder M."/>
            <person name="Bloem J."/>
            <person name="Labutti K."/>
            <person name="Salamov A."/>
            <person name="Andreopoulos B."/>
            <person name="Baker S."/>
            <person name="Barry K."/>
            <person name="Bills G."/>
            <person name="Bluhm B."/>
            <person name="Cannon C."/>
            <person name="Castanera R."/>
            <person name="Culley D."/>
            <person name="Daum C."/>
            <person name="Ezra D."/>
            <person name="Gonzalez J."/>
            <person name="Henrissat B."/>
            <person name="Kuo A."/>
            <person name="Liang C."/>
            <person name="Lipzen A."/>
            <person name="Lutzoni F."/>
            <person name="Magnuson J."/>
            <person name="Mondo S."/>
            <person name="Nolan M."/>
            <person name="Ohm R."/>
            <person name="Pangilinan J."/>
            <person name="Park H.-J."/>
            <person name="Ramirez L."/>
            <person name="Alfaro M."/>
            <person name="Sun H."/>
            <person name="Tritt A."/>
            <person name="Yoshinaga Y."/>
            <person name="Zwiers L.-H."/>
            <person name="Turgeon B."/>
            <person name="Goodwin S."/>
            <person name="Spatafora J."/>
            <person name="Crous P."/>
            <person name="Grigoriev I."/>
        </authorList>
    </citation>
    <scope>NUCLEOTIDE SEQUENCE</scope>
    <source>
        <strain evidence="1">ATCC 200398</strain>
    </source>
</reference>
<dbReference type="Proteomes" id="UP000799755">
    <property type="component" value="Unassembled WGS sequence"/>
</dbReference>
<proteinExistence type="predicted"/>
<comment type="caution">
    <text evidence="1">The sequence shown here is derived from an EMBL/GenBank/DDBJ whole genome shotgun (WGS) entry which is preliminary data.</text>
</comment>
<protein>
    <submittedName>
        <fullName evidence="1">PEBP-like protein</fullName>
    </submittedName>
</protein>
<evidence type="ECO:0000313" key="2">
    <source>
        <dbReference type="Proteomes" id="UP000799755"/>
    </source>
</evidence>
<evidence type="ECO:0000313" key="1">
    <source>
        <dbReference type="EMBL" id="KAF2464299.1"/>
    </source>
</evidence>